<evidence type="ECO:0000256" key="1">
    <source>
        <dbReference type="SAM" id="Phobius"/>
    </source>
</evidence>
<keyword evidence="1" id="KW-0472">Membrane</keyword>
<dbReference type="OrthoDB" id="8139509at2"/>
<comment type="caution">
    <text evidence="2">The sequence shown here is derived from an EMBL/GenBank/DDBJ whole genome shotgun (WGS) entry which is preliminary data.</text>
</comment>
<reference evidence="2 3" key="1">
    <citation type="submission" date="2018-09" db="EMBL/GenBank/DDBJ databases">
        <title>Draft genome sequence of Rhodopseudomonas palustris 2.1.18.</title>
        <authorList>
            <person name="Robertson S.L."/>
            <person name="Meyer T.E."/>
            <person name="Kyndt J.A."/>
        </authorList>
    </citation>
    <scope>NUCLEOTIDE SEQUENCE [LARGE SCALE GENOMIC DNA]</scope>
    <source>
        <strain evidence="2 3">2.1.18</strain>
    </source>
</reference>
<name>A0A418VD45_RHOPL</name>
<accession>A0A418VD45</accession>
<organism evidence="2 3">
    <name type="scientific">Rhodopseudomonas palustris</name>
    <dbReference type="NCBI Taxonomy" id="1076"/>
    <lineage>
        <taxon>Bacteria</taxon>
        <taxon>Pseudomonadati</taxon>
        <taxon>Pseudomonadota</taxon>
        <taxon>Alphaproteobacteria</taxon>
        <taxon>Hyphomicrobiales</taxon>
        <taxon>Nitrobacteraceae</taxon>
        <taxon>Rhodopseudomonas</taxon>
    </lineage>
</organism>
<dbReference type="Proteomes" id="UP000285523">
    <property type="component" value="Unassembled WGS sequence"/>
</dbReference>
<evidence type="ECO:0008006" key="4">
    <source>
        <dbReference type="Google" id="ProtNLM"/>
    </source>
</evidence>
<gene>
    <name evidence="2" type="ORF">D4Q52_12990</name>
</gene>
<feature type="transmembrane region" description="Helical" evidence="1">
    <location>
        <begin position="27"/>
        <end position="45"/>
    </location>
</feature>
<proteinExistence type="predicted"/>
<evidence type="ECO:0000313" key="2">
    <source>
        <dbReference type="EMBL" id="RJF74078.1"/>
    </source>
</evidence>
<sequence length="134" mass="14612">MQIWLAAFAAALIVVIGYAGGPPGALVALLTFLIALFLLWARDLGFKGAWDRFGLQSLNPPLWKPENLERFKALFIDEQKLVKATTITVALIAAAMLLPRNLVVFIYAAALALGVFEVYRNTKAVTAQPGTRIN</sequence>
<dbReference type="RefSeq" id="WP_119856992.1">
    <property type="nucleotide sequence ID" value="NZ_QYYD01000012.1"/>
</dbReference>
<dbReference type="EMBL" id="QYYD01000012">
    <property type="protein sequence ID" value="RJF74078.1"/>
    <property type="molecule type" value="Genomic_DNA"/>
</dbReference>
<keyword evidence="1" id="KW-1133">Transmembrane helix</keyword>
<dbReference type="AlphaFoldDB" id="A0A418VD45"/>
<feature type="transmembrane region" description="Helical" evidence="1">
    <location>
        <begin position="104"/>
        <end position="122"/>
    </location>
</feature>
<evidence type="ECO:0000313" key="3">
    <source>
        <dbReference type="Proteomes" id="UP000285523"/>
    </source>
</evidence>
<protein>
    <recommendedName>
        <fullName evidence="4">Transmembrane protein</fullName>
    </recommendedName>
</protein>
<keyword evidence="1" id="KW-0812">Transmembrane</keyword>